<feature type="region of interest" description="Disordered" evidence="9">
    <location>
        <begin position="457"/>
        <end position="555"/>
    </location>
</feature>
<feature type="domain" description="Pre-mRNA-splicing factor SLU7" evidence="10">
    <location>
        <begin position="156"/>
        <end position="414"/>
    </location>
</feature>
<organism evidence="11 12">
    <name type="scientific">Stichopus japonicus</name>
    <name type="common">Sea cucumber</name>
    <dbReference type="NCBI Taxonomy" id="307972"/>
    <lineage>
        <taxon>Eukaryota</taxon>
        <taxon>Metazoa</taxon>
        <taxon>Echinodermata</taxon>
        <taxon>Eleutherozoa</taxon>
        <taxon>Echinozoa</taxon>
        <taxon>Holothuroidea</taxon>
        <taxon>Aspidochirotacea</taxon>
        <taxon>Aspidochirotida</taxon>
        <taxon>Stichopodidae</taxon>
        <taxon>Apostichopus</taxon>
    </lineage>
</organism>
<dbReference type="InterPro" id="IPR039974">
    <property type="entry name" value="Splicing_factor_SLU7"/>
</dbReference>
<comment type="subcellular location">
    <subcellularLocation>
        <location evidence="1 8">Nucleus</location>
    </subcellularLocation>
</comment>
<gene>
    <name evidence="11" type="ORF">BSL78_14325</name>
</gene>
<accession>A0A2G8KLE2</accession>
<feature type="region of interest" description="Disordered" evidence="9">
    <location>
        <begin position="1"/>
        <end position="56"/>
    </location>
</feature>
<comment type="caution">
    <text evidence="11">The sequence shown here is derived from an EMBL/GenBank/DDBJ whole genome shotgun (WGS) entry which is preliminary data.</text>
</comment>
<keyword evidence="4 8" id="KW-0507">mRNA processing</keyword>
<evidence type="ECO:0000256" key="4">
    <source>
        <dbReference type="ARBA" id="ARBA00022664"/>
    </source>
</evidence>
<evidence type="ECO:0000313" key="11">
    <source>
        <dbReference type="EMBL" id="PIK48829.1"/>
    </source>
</evidence>
<dbReference type="GO" id="GO:0030628">
    <property type="term" value="F:pre-mRNA 3'-splice site binding"/>
    <property type="evidence" value="ECO:0007669"/>
    <property type="project" value="UniProtKB-UniRule"/>
</dbReference>
<dbReference type="EMBL" id="MRZV01000500">
    <property type="protein sequence ID" value="PIK48829.1"/>
    <property type="molecule type" value="Genomic_DNA"/>
</dbReference>
<dbReference type="PANTHER" id="PTHR12942:SF2">
    <property type="entry name" value="PRE-MRNA-SPLICING FACTOR SLU7"/>
    <property type="match status" value="1"/>
</dbReference>
<feature type="region of interest" description="Disordered" evidence="9">
    <location>
        <begin position="202"/>
        <end position="230"/>
    </location>
</feature>
<keyword evidence="5 8" id="KW-0747">Spliceosome</keyword>
<feature type="compositionally biased region" description="Basic and acidic residues" evidence="9">
    <location>
        <begin position="24"/>
        <end position="41"/>
    </location>
</feature>
<dbReference type="GO" id="GO:0005681">
    <property type="term" value="C:spliceosomal complex"/>
    <property type="evidence" value="ECO:0007669"/>
    <property type="project" value="UniProtKB-UniRule"/>
</dbReference>
<feature type="compositionally biased region" description="Basic residues" evidence="9">
    <location>
        <begin position="484"/>
        <end position="501"/>
    </location>
</feature>
<evidence type="ECO:0000256" key="2">
    <source>
        <dbReference type="ARBA" id="ARBA00007203"/>
    </source>
</evidence>
<dbReference type="PANTHER" id="PTHR12942">
    <property type="entry name" value="STEP II SPLICING FACTOR SLU7"/>
    <property type="match status" value="1"/>
</dbReference>
<feature type="compositionally biased region" description="Polar residues" evidence="9">
    <location>
        <begin position="13"/>
        <end position="23"/>
    </location>
</feature>
<proteinExistence type="inferred from homology"/>
<dbReference type="STRING" id="307972.A0A2G8KLE2"/>
<reference evidence="11 12" key="1">
    <citation type="journal article" date="2017" name="PLoS Biol.">
        <title>The sea cucumber genome provides insights into morphological evolution and visceral regeneration.</title>
        <authorList>
            <person name="Zhang X."/>
            <person name="Sun L."/>
            <person name="Yuan J."/>
            <person name="Sun Y."/>
            <person name="Gao Y."/>
            <person name="Zhang L."/>
            <person name="Li S."/>
            <person name="Dai H."/>
            <person name="Hamel J.F."/>
            <person name="Liu C."/>
            <person name="Yu Y."/>
            <person name="Liu S."/>
            <person name="Lin W."/>
            <person name="Guo K."/>
            <person name="Jin S."/>
            <person name="Xu P."/>
            <person name="Storey K.B."/>
            <person name="Huan P."/>
            <person name="Zhang T."/>
            <person name="Zhou Y."/>
            <person name="Zhang J."/>
            <person name="Lin C."/>
            <person name="Li X."/>
            <person name="Xing L."/>
            <person name="Huo D."/>
            <person name="Sun M."/>
            <person name="Wang L."/>
            <person name="Mercier A."/>
            <person name="Li F."/>
            <person name="Yang H."/>
            <person name="Xiang J."/>
        </authorList>
    </citation>
    <scope>NUCLEOTIDE SEQUENCE [LARGE SCALE GENOMIC DNA]</scope>
    <source>
        <strain evidence="11">Shaxun</strain>
        <tissue evidence="11">Muscle</tissue>
    </source>
</reference>
<evidence type="ECO:0000313" key="12">
    <source>
        <dbReference type="Proteomes" id="UP000230750"/>
    </source>
</evidence>
<evidence type="ECO:0000256" key="9">
    <source>
        <dbReference type="SAM" id="MobiDB-lite"/>
    </source>
</evidence>
<dbReference type="AlphaFoldDB" id="A0A2G8KLE2"/>
<comment type="function">
    <text evidence="8">Involved in pre-mRNA splicing.</text>
</comment>
<name>A0A2G8KLE2_STIJA</name>
<sequence length="555" mass="63836">MAGMSSILPSRAAKSQNPPIGSNESRREDWRKAKELEEARKAGTAPALTDEEGKDINPHIPQYIATVPWYVGIDHPTLRHQRQPEESIEHFNKLGDWYKKGVSEVISTKFRKGACANCGSMTHKKKDCVERPRKVGARFTGDQIAPDEHLQPNLHLDYDGKRDRWNGYDPQEHERVIQEFAKVEEAKKHLKVKKLYDDMLSGEAKEQQHQDAGSEDEEDEDKYADNFDMPGTNFDSKRRITVRNLRIREDTAKYLRNLDPNSAYYDPKTRSMRKNPYVDLGKPEEHLEFAGENFVRSSGDTLRMASAQMFAWDAERKGTDVHLQADPTKLELLQTQFTTKKEDFKEKQKSSILDKYGGAEHLDAPPRELLLAQTEDYVEYSKHGTLIKGLEKAKAKSRYEEDVYINNHTSIWGSFWKNGSWGYCCCHSMVKMSYCVGEAGRSARESSAPLALMAPGLEEDEEEEPVKSLMEQHKEKLQSESLKKKEKKNKKKNKKNKKKSKKVESSSSSSSSSESEDEEKIRQEKIQKAIKEQAQQEREAERLLKIDERKRPYNS</sequence>
<comment type="subunit">
    <text evidence="8">Associated with the spliceosome.</text>
</comment>
<protein>
    <recommendedName>
        <fullName evidence="3 8">Pre-mRNA-splicing factor SLU7</fullName>
    </recommendedName>
</protein>
<feature type="compositionally biased region" description="Basic and acidic residues" evidence="9">
    <location>
        <begin position="519"/>
        <end position="555"/>
    </location>
</feature>
<dbReference type="Proteomes" id="UP000230750">
    <property type="component" value="Unassembled WGS sequence"/>
</dbReference>
<keyword evidence="6 8" id="KW-0508">mRNA splicing</keyword>
<dbReference type="InterPro" id="IPR021715">
    <property type="entry name" value="Slu7_dom"/>
</dbReference>
<keyword evidence="7 8" id="KW-0539">Nucleus</keyword>
<evidence type="ECO:0000256" key="7">
    <source>
        <dbReference type="ARBA" id="ARBA00023242"/>
    </source>
</evidence>
<comment type="similarity">
    <text evidence="2 8">Belongs to the SLU7 family.</text>
</comment>
<evidence type="ECO:0000256" key="5">
    <source>
        <dbReference type="ARBA" id="ARBA00022728"/>
    </source>
</evidence>
<evidence type="ECO:0000256" key="6">
    <source>
        <dbReference type="ARBA" id="ARBA00023187"/>
    </source>
</evidence>
<evidence type="ECO:0000259" key="10">
    <source>
        <dbReference type="Pfam" id="PF11708"/>
    </source>
</evidence>
<keyword evidence="12" id="KW-1185">Reference proteome</keyword>
<dbReference type="Pfam" id="PF11708">
    <property type="entry name" value="Slu7"/>
    <property type="match status" value="1"/>
</dbReference>
<feature type="compositionally biased region" description="Basic and acidic residues" evidence="9">
    <location>
        <begin position="470"/>
        <end position="483"/>
    </location>
</feature>
<dbReference type="GO" id="GO:0000398">
    <property type="term" value="P:mRNA splicing, via spliceosome"/>
    <property type="evidence" value="ECO:0007669"/>
    <property type="project" value="UniProtKB-UniRule"/>
</dbReference>
<evidence type="ECO:0000256" key="1">
    <source>
        <dbReference type="ARBA" id="ARBA00004123"/>
    </source>
</evidence>
<evidence type="ECO:0000256" key="8">
    <source>
        <dbReference type="RuleBase" id="RU367071"/>
    </source>
</evidence>
<dbReference type="OrthoDB" id="249612at2759"/>
<feature type="compositionally biased region" description="Acidic residues" evidence="9">
    <location>
        <begin position="213"/>
        <end position="222"/>
    </location>
</feature>
<evidence type="ECO:0000256" key="3">
    <source>
        <dbReference type="ARBA" id="ARBA00021377"/>
    </source>
</evidence>